<proteinExistence type="inferred from homology"/>
<feature type="domain" description="Chorismate-utilising enzyme C-terminal" evidence="6">
    <location>
        <begin position="122"/>
        <end position="377"/>
    </location>
</feature>
<keyword evidence="4" id="KW-0413">Isomerase</keyword>
<keyword evidence="8" id="KW-1185">Reference proteome</keyword>
<protein>
    <recommendedName>
        <fullName evidence="3">isochorismate synthase</fullName>
        <ecNumber evidence="3">5.4.4.2</ecNumber>
    </recommendedName>
    <alternativeName>
        <fullName evidence="5">Isochorismate mutase</fullName>
    </alternativeName>
</protein>
<evidence type="ECO:0000259" key="6">
    <source>
        <dbReference type="Pfam" id="PF00425"/>
    </source>
</evidence>
<dbReference type="InterPro" id="IPR005801">
    <property type="entry name" value="ADC_synthase"/>
</dbReference>
<dbReference type="AlphaFoldDB" id="A0A1C4AN87"/>
<dbReference type="InterPro" id="IPR004561">
    <property type="entry name" value="IsoChor_synthase"/>
</dbReference>
<dbReference type="InterPro" id="IPR015890">
    <property type="entry name" value="Chorismate_C"/>
</dbReference>
<dbReference type="Pfam" id="PF00425">
    <property type="entry name" value="Chorismate_bind"/>
    <property type="match status" value="1"/>
</dbReference>
<evidence type="ECO:0000313" key="7">
    <source>
        <dbReference type="EMBL" id="SCB95986.1"/>
    </source>
</evidence>
<dbReference type="EC" id="5.4.4.2" evidence="3"/>
<accession>A0A1C4AN87</accession>
<evidence type="ECO:0000256" key="3">
    <source>
        <dbReference type="ARBA" id="ARBA00012824"/>
    </source>
</evidence>
<comment type="catalytic activity">
    <reaction evidence="1">
        <text>chorismate = isochorismate</text>
        <dbReference type="Rhea" id="RHEA:18985"/>
        <dbReference type="ChEBI" id="CHEBI:29748"/>
        <dbReference type="ChEBI" id="CHEBI:29780"/>
        <dbReference type="EC" id="5.4.4.2"/>
    </reaction>
</comment>
<evidence type="ECO:0000256" key="2">
    <source>
        <dbReference type="ARBA" id="ARBA00005297"/>
    </source>
</evidence>
<dbReference type="PANTHER" id="PTHR42839:SF2">
    <property type="entry name" value="ISOCHORISMATE SYNTHASE ENTC"/>
    <property type="match status" value="1"/>
</dbReference>
<dbReference type="PANTHER" id="PTHR42839">
    <property type="entry name" value="ISOCHORISMATE SYNTHASE ENTC"/>
    <property type="match status" value="1"/>
</dbReference>
<reference evidence="8" key="1">
    <citation type="submission" date="2016-08" db="EMBL/GenBank/DDBJ databases">
        <authorList>
            <person name="Varghese N."/>
            <person name="Submissions Spin"/>
        </authorList>
    </citation>
    <scope>NUCLEOTIDE SEQUENCE [LARGE SCALE GENOMIC DNA]</scope>
    <source>
        <strain evidence="8">R-53094</strain>
    </source>
</reference>
<dbReference type="NCBIfam" id="TIGR00543">
    <property type="entry name" value="isochor_syn"/>
    <property type="match status" value="1"/>
</dbReference>
<name>A0A1C4AN87_9LACO</name>
<dbReference type="EMBL" id="FMAO01000006">
    <property type="protein sequence ID" value="SCB95986.1"/>
    <property type="molecule type" value="Genomic_DNA"/>
</dbReference>
<sequence>MTFATEEKLQWSFELANDAVYFASSDGKTKYYGFGKQAELIGGSFDQVQDWLVKVQQTNPQPIFGGFAFDDQQIDDSELMNGYFFQPAVVYDVVKQEIIGQNIDLVRQTQPSGAEVLTTKDETDWPTRIQAAIDDMQQNSVHEKVVLGRQRQITLSSALNEGKLIKSLQETQPTSYHFVLKHCGELFISATPERLVKVAHGQVATAAVAGTIKRGENRSDDEKLADELWHDQKNRIEHQTVVETIKANLQAANITDLKFPTTPQILKNPQVQHLYTPITGKLTDDNNLLGIVKQLHPTPALGGKPREWALSVISSIEKYPRGLFSGPVGVMTTDGDGEFIVGIRAMWYRNNMVNLFAGAGILAGSDAQMEYQETGLKLLPMMNVLKEQTLHD</sequence>
<dbReference type="Proteomes" id="UP000199268">
    <property type="component" value="Unassembled WGS sequence"/>
</dbReference>
<dbReference type="Gene3D" id="3.60.120.10">
    <property type="entry name" value="Anthranilate synthase"/>
    <property type="match status" value="1"/>
</dbReference>
<dbReference type="GO" id="GO:0008909">
    <property type="term" value="F:isochorismate synthase activity"/>
    <property type="evidence" value="ECO:0007669"/>
    <property type="project" value="UniProtKB-EC"/>
</dbReference>
<dbReference type="STRING" id="1505725.GA0061074_10644"/>
<evidence type="ECO:0000313" key="8">
    <source>
        <dbReference type="Proteomes" id="UP000199268"/>
    </source>
</evidence>
<evidence type="ECO:0000256" key="1">
    <source>
        <dbReference type="ARBA" id="ARBA00000799"/>
    </source>
</evidence>
<evidence type="ECO:0000256" key="5">
    <source>
        <dbReference type="ARBA" id="ARBA00041564"/>
    </source>
</evidence>
<gene>
    <name evidence="7" type="ORF">GA0061074_10644</name>
</gene>
<organism evidence="7 8">
    <name type="scientific">Weissella bombi</name>
    <dbReference type="NCBI Taxonomy" id="1505725"/>
    <lineage>
        <taxon>Bacteria</taxon>
        <taxon>Bacillati</taxon>
        <taxon>Bacillota</taxon>
        <taxon>Bacilli</taxon>
        <taxon>Lactobacillales</taxon>
        <taxon>Lactobacillaceae</taxon>
        <taxon>Weissella</taxon>
    </lineage>
</organism>
<dbReference type="RefSeq" id="WP_240005869.1">
    <property type="nucleotide sequence ID" value="NZ_BJEE01000007.1"/>
</dbReference>
<comment type="similarity">
    <text evidence="2">Belongs to the isochorismate synthase family.</text>
</comment>
<dbReference type="SUPFAM" id="SSF56322">
    <property type="entry name" value="ADC synthase"/>
    <property type="match status" value="1"/>
</dbReference>
<evidence type="ECO:0000256" key="4">
    <source>
        <dbReference type="ARBA" id="ARBA00023235"/>
    </source>
</evidence>